<dbReference type="HOGENOM" id="CLU_3029185_0_0_4"/>
<gene>
    <name evidence="1" type="ordered locus">Rpic12D_3859</name>
</gene>
<dbReference type="KEGG" id="rpf:Rpic12D_3859"/>
<sequence>MTTNKLIDRKRRNLLIGSLHESFNGREARALVSHVAQRLNELGTSTNGNWQSFGS</sequence>
<name>C6BM08_RALP1</name>
<dbReference type="STRING" id="428406.Rpic12D_3859"/>
<organism evidence="1">
    <name type="scientific">Ralstonia pickettii (strain 12D)</name>
    <dbReference type="NCBI Taxonomy" id="428406"/>
    <lineage>
        <taxon>Bacteria</taxon>
        <taxon>Pseudomonadati</taxon>
        <taxon>Pseudomonadota</taxon>
        <taxon>Betaproteobacteria</taxon>
        <taxon>Burkholderiales</taxon>
        <taxon>Burkholderiaceae</taxon>
        <taxon>Ralstonia</taxon>
    </lineage>
</organism>
<evidence type="ECO:0000313" key="1">
    <source>
        <dbReference type="EMBL" id="ACS65116.1"/>
    </source>
</evidence>
<proteinExistence type="predicted"/>
<dbReference type="AlphaFoldDB" id="C6BM08"/>
<reference evidence="1" key="1">
    <citation type="submission" date="2009-06" db="EMBL/GenBank/DDBJ databases">
        <title>Complete sequence chromosome 2 of Ralstonia pickettii 12D.</title>
        <authorList>
            <consortium name="US DOE Joint Genome Institute"/>
            <person name="Lucas S."/>
            <person name="Copeland A."/>
            <person name="Lapidus A."/>
            <person name="Glavina del Rio T."/>
            <person name="Dalin E."/>
            <person name="Tice H."/>
            <person name="Bruce D."/>
            <person name="Goodwin L."/>
            <person name="Pitluck S."/>
            <person name="Sims D."/>
            <person name="Meincke L."/>
            <person name="Brettin T."/>
            <person name="Detter J.C."/>
            <person name="Han C."/>
            <person name="Larimer F."/>
            <person name="Land M."/>
            <person name="Hauser L."/>
            <person name="Kyrpides N."/>
            <person name="Ovchinnikova G."/>
            <person name="Marsh T."/>
            <person name="Richardson P."/>
        </authorList>
    </citation>
    <scope>NUCLEOTIDE SEQUENCE [LARGE SCALE GENOMIC DNA]</scope>
    <source>
        <strain evidence="1">12D</strain>
    </source>
</reference>
<protein>
    <submittedName>
        <fullName evidence="1">Uncharacterized protein</fullName>
    </submittedName>
</protein>
<accession>C6BM08</accession>
<dbReference type="EMBL" id="CP001645">
    <property type="protein sequence ID" value="ACS65116.1"/>
    <property type="molecule type" value="Genomic_DNA"/>
</dbReference>